<evidence type="ECO:0000256" key="6">
    <source>
        <dbReference type="ARBA" id="ARBA00023002"/>
    </source>
</evidence>
<evidence type="ECO:0000256" key="12">
    <source>
        <dbReference type="PIRSR" id="PIRSR000099-3"/>
    </source>
</evidence>
<dbReference type="PROSITE" id="PS00611">
    <property type="entry name" value="HISOL_DEHYDROGENASE"/>
    <property type="match status" value="1"/>
</dbReference>
<evidence type="ECO:0000313" key="15">
    <source>
        <dbReference type="EMBL" id="RGS43395.1"/>
    </source>
</evidence>
<evidence type="ECO:0000256" key="13">
    <source>
        <dbReference type="PIRSR" id="PIRSR000099-4"/>
    </source>
</evidence>
<organism evidence="15 16">
    <name type="scientific">Coprococcus eutactus</name>
    <dbReference type="NCBI Taxonomy" id="33043"/>
    <lineage>
        <taxon>Bacteria</taxon>
        <taxon>Bacillati</taxon>
        <taxon>Bacillota</taxon>
        <taxon>Clostridia</taxon>
        <taxon>Lachnospirales</taxon>
        <taxon>Lachnospiraceae</taxon>
        <taxon>Coprococcus</taxon>
    </lineage>
</organism>
<evidence type="ECO:0000256" key="1">
    <source>
        <dbReference type="ARBA" id="ARBA00003850"/>
    </source>
</evidence>
<keyword evidence="5 8" id="KW-0862">Zinc</keyword>
<feature type="binding site" evidence="8 13">
    <location>
        <position position="259"/>
    </location>
    <ligand>
        <name>Zn(2+)</name>
        <dbReference type="ChEBI" id="CHEBI:29105"/>
    </ligand>
</feature>
<comment type="pathway">
    <text evidence="8">Amino-acid biosynthesis; L-histidine biosynthesis; L-histidine from 5-phospho-alpha-D-ribose 1-diphosphate: step 9/9.</text>
</comment>
<dbReference type="FunFam" id="3.40.50.1980:FF:000001">
    <property type="entry name" value="Histidinol dehydrogenase"/>
    <property type="match status" value="1"/>
</dbReference>
<comment type="similarity">
    <text evidence="2 8 9 14">Belongs to the histidinol dehydrogenase family.</text>
</comment>
<evidence type="ECO:0000256" key="4">
    <source>
        <dbReference type="ARBA" id="ARBA00022723"/>
    </source>
</evidence>
<dbReference type="InterPro" id="IPR022695">
    <property type="entry name" value="Histidinol_DH_monofunct"/>
</dbReference>
<name>A0A3R5YUS6_9FIRM</name>
<keyword evidence="4 8" id="KW-0479">Metal-binding</keyword>
<keyword evidence="8" id="KW-0368">Histidine biosynthesis</keyword>
<feature type="binding site" evidence="8 12">
    <location>
        <position position="259"/>
    </location>
    <ligand>
        <name>substrate</name>
    </ligand>
</feature>
<feature type="binding site" evidence="8 11">
    <location>
        <position position="191"/>
    </location>
    <ligand>
        <name>NAD(+)</name>
        <dbReference type="ChEBI" id="CHEBI:57540"/>
    </ligand>
</feature>
<comment type="catalytic activity">
    <reaction evidence="7 8">
        <text>L-histidinol + 2 NAD(+) + H2O = L-histidine + 2 NADH + 3 H(+)</text>
        <dbReference type="Rhea" id="RHEA:20641"/>
        <dbReference type="ChEBI" id="CHEBI:15377"/>
        <dbReference type="ChEBI" id="CHEBI:15378"/>
        <dbReference type="ChEBI" id="CHEBI:57540"/>
        <dbReference type="ChEBI" id="CHEBI:57595"/>
        <dbReference type="ChEBI" id="CHEBI:57699"/>
        <dbReference type="ChEBI" id="CHEBI:57945"/>
        <dbReference type="EC" id="1.1.1.23"/>
    </reaction>
</comment>
<comment type="cofactor">
    <cofactor evidence="8 13">
        <name>Zn(2+)</name>
        <dbReference type="ChEBI" id="CHEBI:29105"/>
    </cofactor>
    <text evidence="8 13">Binds 1 zinc ion per subunit.</text>
</comment>
<dbReference type="NCBIfam" id="TIGR00069">
    <property type="entry name" value="hisD"/>
    <property type="match status" value="1"/>
</dbReference>
<feature type="binding site" evidence="8 11">
    <location>
        <position position="214"/>
    </location>
    <ligand>
        <name>NAD(+)</name>
        <dbReference type="ChEBI" id="CHEBI:57540"/>
    </ligand>
</feature>
<evidence type="ECO:0000256" key="10">
    <source>
        <dbReference type="PIRSR" id="PIRSR000099-1"/>
    </source>
</evidence>
<dbReference type="PANTHER" id="PTHR21256:SF2">
    <property type="entry name" value="HISTIDINE BIOSYNTHESIS TRIFUNCTIONAL PROTEIN"/>
    <property type="match status" value="1"/>
</dbReference>
<dbReference type="HAMAP" id="MF_01024">
    <property type="entry name" value="HisD"/>
    <property type="match status" value="1"/>
</dbReference>
<evidence type="ECO:0000256" key="2">
    <source>
        <dbReference type="ARBA" id="ARBA00010178"/>
    </source>
</evidence>
<sequence length="430" mass="46693">MRIVKLNAETKKDLLKNLLKRSPSNFGNYAETVQGIVDDVRDNGDAALFSYTKKFDKADITAANVKVTQAEIDYAYTQVSPELLEVIRKAKKNIWEYHEKQKQYSWFDSKPNGTLLGQKVTALASVGVYVPGGKAVYPSSVLMNVMPAKVAGVEKIVMTTPCNAEGEVYATTLVAAKEAGVDEIYKAGGAQAIAALAYGTESIPKVDKIVGPGNIFVALAKRAVYGHVSIDSIAGPSEVMVLADETANPRYVAADLLSQAEHDEMASAILVTTSADLAEKVSVQVDKFIDELSRKEIMRKSIDNYGYILLADNLNDAIDAVNDIASEHLEIVTANPFDVMTRVKNAGAIFIGEYSSEPLGDYFAGPNHVLPTNGTAKFFSPLSVDDFIKKSSIIYYSKEALEAVHTDIETFAKAEQLTAHANSIAVRFEK</sequence>
<dbReference type="UniPathway" id="UPA00031">
    <property type="reaction ID" value="UER00014"/>
</dbReference>
<feature type="binding site" evidence="8 13">
    <location>
        <position position="361"/>
    </location>
    <ligand>
        <name>Zn(2+)</name>
        <dbReference type="ChEBI" id="CHEBI:29105"/>
    </ligand>
</feature>
<comment type="caution">
    <text evidence="15">The sequence shown here is derived from an EMBL/GenBank/DDBJ whole genome shotgun (WGS) entry which is preliminary data.</text>
</comment>
<dbReference type="PANTHER" id="PTHR21256">
    <property type="entry name" value="HISTIDINOL DEHYDROGENASE HDH"/>
    <property type="match status" value="1"/>
</dbReference>
<dbReference type="Gene3D" id="1.20.5.1300">
    <property type="match status" value="1"/>
</dbReference>
<feature type="binding site" evidence="8 12">
    <location>
        <position position="420"/>
    </location>
    <ligand>
        <name>substrate</name>
    </ligand>
</feature>
<keyword evidence="6 8" id="KW-0560">Oxidoreductase</keyword>
<dbReference type="GO" id="GO:0000105">
    <property type="term" value="P:L-histidine biosynthetic process"/>
    <property type="evidence" value="ECO:0007669"/>
    <property type="project" value="UniProtKB-UniRule"/>
</dbReference>
<dbReference type="InterPro" id="IPR012131">
    <property type="entry name" value="Hstdl_DH"/>
</dbReference>
<dbReference type="GO" id="GO:0051287">
    <property type="term" value="F:NAD binding"/>
    <property type="evidence" value="ECO:0007669"/>
    <property type="project" value="InterPro"/>
</dbReference>
<dbReference type="Gene3D" id="3.40.50.1980">
    <property type="entry name" value="Nitrogenase molybdenum iron protein domain"/>
    <property type="match status" value="2"/>
</dbReference>
<evidence type="ECO:0000256" key="14">
    <source>
        <dbReference type="RuleBase" id="RU004175"/>
    </source>
</evidence>
<dbReference type="Proteomes" id="UP000283295">
    <property type="component" value="Unassembled WGS sequence"/>
</dbReference>
<evidence type="ECO:0000256" key="3">
    <source>
        <dbReference type="ARBA" id="ARBA00012965"/>
    </source>
</evidence>
<feature type="binding site" evidence="8 12">
    <location>
        <position position="262"/>
    </location>
    <ligand>
        <name>substrate</name>
    </ligand>
</feature>
<dbReference type="Pfam" id="PF00815">
    <property type="entry name" value="Histidinol_dh"/>
    <property type="match status" value="1"/>
</dbReference>
<evidence type="ECO:0000256" key="7">
    <source>
        <dbReference type="ARBA" id="ARBA00049489"/>
    </source>
</evidence>
<dbReference type="PIRSF" id="PIRSF000099">
    <property type="entry name" value="Histidinol_dh"/>
    <property type="match status" value="1"/>
</dbReference>
<reference evidence="15 16" key="1">
    <citation type="submission" date="2018-08" db="EMBL/GenBank/DDBJ databases">
        <title>A genome reference for cultivated species of the human gut microbiota.</title>
        <authorList>
            <person name="Zou Y."/>
            <person name="Xue W."/>
            <person name="Luo G."/>
        </authorList>
    </citation>
    <scope>NUCLEOTIDE SEQUENCE [LARGE SCALE GENOMIC DNA]</scope>
    <source>
        <strain evidence="15 16">AF22-21</strain>
    </source>
</reference>
<feature type="binding site" evidence="8 12">
    <location>
        <position position="237"/>
    </location>
    <ligand>
        <name>substrate</name>
    </ligand>
</feature>
<dbReference type="AlphaFoldDB" id="A0A3R5YUS6"/>
<feature type="active site" description="Proton acceptor" evidence="8 10">
    <location>
        <position position="327"/>
    </location>
</feature>
<feature type="binding site" evidence="8 11">
    <location>
        <position position="129"/>
    </location>
    <ligand>
        <name>NAD(+)</name>
        <dbReference type="ChEBI" id="CHEBI:57540"/>
    </ligand>
</feature>
<evidence type="ECO:0000256" key="5">
    <source>
        <dbReference type="ARBA" id="ARBA00022833"/>
    </source>
</evidence>
<evidence type="ECO:0000256" key="11">
    <source>
        <dbReference type="PIRSR" id="PIRSR000099-2"/>
    </source>
</evidence>
<feature type="binding site" evidence="8 12">
    <location>
        <position position="415"/>
    </location>
    <ligand>
        <name>substrate</name>
    </ligand>
</feature>
<dbReference type="GO" id="GO:0005829">
    <property type="term" value="C:cytosol"/>
    <property type="evidence" value="ECO:0007669"/>
    <property type="project" value="TreeGrafter"/>
</dbReference>
<proteinExistence type="inferred from homology"/>
<keyword evidence="8" id="KW-0028">Amino-acid biosynthesis</keyword>
<evidence type="ECO:0000256" key="8">
    <source>
        <dbReference type="HAMAP-Rule" id="MF_01024"/>
    </source>
</evidence>
<dbReference type="OrthoDB" id="9805269at2"/>
<dbReference type="GO" id="GO:0004399">
    <property type="term" value="F:histidinol dehydrogenase activity"/>
    <property type="evidence" value="ECO:0007669"/>
    <property type="project" value="UniProtKB-UniRule"/>
</dbReference>
<protein>
    <recommendedName>
        <fullName evidence="3 8">Histidinol dehydrogenase</fullName>
        <shortName evidence="8">HDH</shortName>
        <ecNumber evidence="3 8">1.1.1.23</ecNumber>
    </recommendedName>
</protein>
<gene>
    <name evidence="8 15" type="primary">hisD</name>
    <name evidence="15" type="ORF">DWX94_04645</name>
</gene>
<dbReference type="FunFam" id="3.40.50.1980:FF:000026">
    <property type="entry name" value="Histidinol dehydrogenase"/>
    <property type="match status" value="1"/>
</dbReference>
<dbReference type="EMBL" id="QRVK01000007">
    <property type="protein sequence ID" value="RGS43395.1"/>
    <property type="molecule type" value="Genomic_DNA"/>
</dbReference>
<feature type="binding site" evidence="8 12">
    <location>
        <position position="328"/>
    </location>
    <ligand>
        <name>substrate</name>
    </ligand>
</feature>
<feature type="binding site" evidence="8 13">
    <location>
        <position position="262"/>
    </location>
    <ligand>
        <name>Zn(2+)</name>
        <dbReference type="ChEBI" id="CHEBI:29105"/>
    </ligand>
</feature>
<feature type="binding site" evidence="8 13">
    <location>
        <position position="420"/>
    </location>
    <ligand>
        <name>Zn(2+)</name>
        <dbReference type="ChEBI" id="CHEBI:29105"/>
    </ligand>
</feature>
<feature type="binding site" evidence="8 12">
    <location>
        <position position="361"/>
    </location>
    <ligand>
        <name>substrate</name>
    </ligand>
</feature>
<dbReference type="CDD" id="cd06572">
    <property type="entry name" value="Histidinol_dh"/>
    <property type="match status" value="1"/>
</dbReference>
<dbReference type="SUPFAM" id="SSF53720">
    <property type="entry name" value="ALDH-like"/>
    <property type="match status" value="1"/>
</dbReference>
<evidence type="ECO:0000313" key="16">
    <source>
        <dbReference type="Proteomes" id="UP000283295"/>
    </source>
</evidence>
<dbReference type="InterPro" id="IPR016161">
    <property type="entry name" value="Ald_DH/histidinol_DH"/>
</dbReference>
<accession>A0A3R5YUS6</accession>
<dbReference type="PRINTS" id="PR00083">
    <property type="entry name" value="HOLDHDRGNASE"/>
</dbReference>
<feature type="active site" description="Proton acceptor" evidence="8 10">
    <location>
        <position position="328"/>
    </location>
</feature>
<dbReference type="EC" id="1.1.1.23" evidence="3 8"/>
<evidence type="ECO:0000256" key="9">
    <source>
        <dbReference type="PIRNR" id="PIRNR000099"/>
    </source>
</evidence>
<keyword evidence="8 11" id="KW-0520">NAD</keyword>
<dbReference type="GO" id="GO:0008270">
    <property type="term" value="F:zinc ion binding"/>
    <property type="evidence" value="ECO:0007669"/>
    <property type="project" value="UniProtKB-UniRule"/>
</dbReference>
<comment type="function">
    <text evidence="1 8">Catalyzes the sequential NAD-dependent oxidations of L-histidinol to L-histidinaldehyde and then to L-histidine.</text>
</comment>
<dbReference type="InterPro" id="IPR001692">
    <property type="entry name" value="Histidinol_DH_CS"/>
</dbReference>